<sequence length="258" mass="27519">MVLPANWSRCRVVGYLTDDDNDPLPVGYKLRFISTSSRLQDSVSHRLVLPEVDEVIPNVTDGYFYVDRLSDTDTDFTSGGTQRQTKVTLLNGATEIQSWWVTVDHTTAASMNFNVDGTIASSGGSAMPALWLTQLEDFSAAPVQGSPTIAAHVAQPDPHPQYVLTDELAKYAAREPLRMATGSITRNGAGAATTAPVVWPDGTAGVYTLVAADTTTPSAENAWTVTYAASSGTKTYTQPAMTRDSSGRITARPAIGVS</sequence>
<dbReference type="AlphaFoldDB" id="A0A4Q7V4A1"/>
<reference evidence="2 3" key="1">
    <citation type="submission" date="2019-02" db="EMBL/GenBank/DDBJ databases">
        <title>Sequencing the genomes of 1000 actinobacteria strains.</title>
        <authorList>
            <person name="Klenk H.-P."/>
        </authorList>
    </citation>
    <scope>NUCLEOTIDE SEQUENCE [LARGE SCALE GENOMIC DNA]</scope>
    <source>
        <strain evidence="2 3">DSM 45779</strain>
    </source>
</reference>
<gene>
    <name evidence="2" type="ORF">EV383_4353</name>
</gene>
<evidence type="ECO:0000256" key="1">
    <source>
        <dbReference type="SAM" id="MobiDB-lite"/>
    </source>
</evidence>
<evidence type="ECO:0000313" key="3">
    <source>
        <dbReference type="Proteomes" id="UP000291591"/>
    </source>
</evidence>
<feature type="region of interest" description="Disordered" evidence="1">
    <location>
        <begin position="238"/>
        <end position="258"/>
    </location>
</feature>
<organism evidence="2 3">
    <name type="scientific">Pseudonocardia sediminis</name>
    <dbReference type="NCBI Taxonomy" id="1397368"/>
    <lineage>
        <taxon>Bacteria</taxon>
        <taxon>Bacillati</taxon>
        <taxon>Actinomycetota</taxon>
        <taxon>Actinomycetes</taxon>
        <taxon>Pseudonocardiales</taxon>
        <taxon>Pseudonocardiaceae</taxon>
        <taxon>Pseudonocardia</taxon>
    </lineage>
</organism>
<keyword evidence="3" id="KW-1185">Reference proteome</keyword>
<feature type="compositionally biased region" description="Polar residues" evidence="1">
    <location>
        <begin position="238"/>
        <end position="248"/>
    </location>
</feature>
<protein>
    <submittedName>
        <fullName evidence="2">Uncharacterized protein</fullName>
    </submittedName>
</protein>
<dbReference type="RefSeq" id="WP_130291584.1">
    <property type="nucleotide sequence ID" value="NZ_SHKL01000001.1"/>
</dbReference>
<proteinExistence type="predicted"/>
<accession>A0A4Q7V4A1</accession>
<name>A0A4Q7V4A1_PSEST</name>
<dbReference type="EMBL" id="SHKL01000001">
    <property type="protein sequence ID" value="RZT87429.1"/>
    <property type="molecule type" value="Genomic_DNA"/>
</dbReference>
<comment type="caution">
    <text evidence="2">The sequence shown here is derived from an EMBL/GenBank/DDBJ whole genome shotgun (WGS) entry which is preliminary data.</text>
</comment>
<evidence type="ECO:0000313" key="2">
    <source>
        <dbReference type="EMBL" id="RZT87429.1"/>
    </source>
</evidence>
<dbReference type="OrthoDB" id="5125727at2"/>
<dbReference type="Proteomes" id="UP000291591">
    <property type="component" value="Unassembled WGS sequence"/>
</dbReference>